<comment type="cofactor">
    <cofactor evidence="2">
        <name>Mg(2+)</name>
        <dbReference type="ChEBI" id="CHEBI:18420"/>
    </cofactor>
</comment>
<dbReference type="InterPro" id="IPR001650">
    <property type="entry name" value="Helicase_C-like"/>
</dbReference>
<evidence type="ECO:0000313" key="15">
    <source>
        <dbReference type="Proteomes" id="UP000070544"/>
    </source>
</evidence>
<dbReference type="GO" id="GO:0045025">
    <property type="term" value="C:mitochondrial degradosome"/>
    <property type="evidence" value="ECO:0007669"/>
    <property type="project" value="TreeGrafter"/>
</dbReference>
<protein>
    <recommendedName>
        <fullName evidence="4">RNA helicase</fullName>
        <ecNumber evidence="4">3.6.4.13</ecNumber>
    </recommendedName>
</protein>
<feature type="non-terminal residue" evidence="14">
    <location>
        <position position="374"/>
    </location>
</feature>
<evidence type="ECO:0000256" key="5">
    <source>
        <dbReference type="ARBA" id="ARBA00022741"/>
    </source>
</evidence>
<dbReference type="SMART" id="SM00490">
    <property type="entry name" value="HELICc"/>
    <property type="match status" value="1"/>
</dbReference>
<evidence type="ECO:0000256" key="9">
    <source>
        <dbReference type="ARBA" id="ARBA00022946"/>
    </source>
</evidence>
<dbReference type="PROSITE" id="PS51192">
    <property type="entry name" value="HELICASE_ATP_BIND_1"/>
    <property type="match status" value="1"/>
</dbReference>
<comment type="catalytic activity">
    <reaction evidence="11">
        <text>ATP + H2O = ADP + phosphate + H(+)</text>
        <dbReference type="Rhea" id="RHEA:13065"/>
        <dbReference type="ChEBI" id="CHEBI:15377"/>
        <dbReference type="ChEBI" id="CHEBI:15378"/>
        <dbReference type="ChEBI" id="CHEBI:30616"/>
        <dbReference type="ChEBI" id="CHEBI:43474"/>
        <dbReference type="ChEBI" id="CHEBI:456216"/>
        <dbReference type="EC" id="3.6.4.13"/>
    </reaction>
</comment>
<keyword evidence="9" id="KW-0809">Transit peptide</keyword>
<dbReference type="Gene3D" id="3.40.50.300">
    <property type="entry name" value="P-loop containing nucleotide triphosphate hydrolases"/>
    <property type="match status" value="2"/>
</dbReference>
<dbReference type="OMA" id="SSRMEYD"/>
<keyword evidence="5" id="KW-0547">Nucleotide-binding</keyword>
<dbReference type="EMBL" id="KQ965875">
    <property type="protein sequence ID" value="KXS09255.1"/>
    <property type="molecule type" value="Genomic_DNA"/>
</dbReference>
<dbReference type="InterPro" id="IPR050699">
    <property type="entry name" value="RNA-DNA_Helicase"/>
</dbReference>
<dbReference type="Pfam" id="PF18147">
    <property type="entry name" value="Suv3_C_1"/>
    <property type="match status" value="1"/>
</dbReference>
<sequence length="374" mass="41305">MQRRIILHVGPTNSGKTYAALSHLKSSTNGAYLGPLRLLAHEVAVRLNRDGKPTSLLTGEERQIVENAEIVACTVEMADFSRKYDTVVIDEIQMLADQSRGWAWTNALLGIQAKEIHLCGEPSGIDLVQNLAEECGEVVEVVEYKRLSPLEVAPSLRGDYKQIKKGDCVVTFSRLDVFRRKREIEKATGLQCAVVYGSLPPEIRQLQSRLFNDPKSSCDVLVATDAVGMGLNLNIQRIIFDRLDKFDGTSTKPLSPSLVKQIAGRAGRFESLYGTGKVTTFGRADWKYLEECMNSDIDPLTLAGIQPSLEQITKFAVHLGSDEKLSGLLSSFEALARVSGSYFLCNLDGQKLANLIDHIPMTLQEKYTFVLAPV</sequence>
<evidence type="ECO:0000256" key="11">
    <source>
        <dbReference type="ARBA" id="ARBA00047984"/>
    </source>
</evidence>
<dbReference type="InterPro" id="IPR027417">
    <property type="entry name" value="P-loop_NTPase"/>
</dbReference>
<accession>A0A138ZYA9</accession>
<keyword evidence="10" id="KW-0496">Mitochondrion</keyword>
<comment type="subcellular location">
    <subcellularLocation>
        <location evidence="3">Mitochondrion</location>
    </subcellularLocation>
</comment>
<gene>
    <name evidence="14" type="ORF">M427DRAFT_129284</name>
</gene>
<organism evidence="14 15">
    <name type="scientific">Gonapodya prolifera (strain JEL478)</name>
    <name type="common">Monoblepharis prolifera</name>
    <dbReference type="NCBI Taxonomy" id="1344416"/>
    <lineage>
        <taxon>Eukaryota</taxon>
        <taxon>Fungi</taxon>
        <taxon>Fungi incertae sedis</taxon>
        <taxon>Chytridiomycota</taxon>
        <taxon>Chytridiomycota incertae sedis</taxon>
        <taxon>Monoblepharidomycetes</taxon>
        <taxon>Monoblepharidales</taxon>
        <taxon>Gonapodyaceae</taxon>
        <taxon>Gonapodya</taxon>
    </lineage>
</organism>
<dbReference type="InterPro" id="IPR041082">
    <property type="entry name" value="Suv3_C_1"/>
</dbReference>
<evidence type="ECO:0000256" key="10">
    <source>
        <dbReference type="ARBA" id="ARBA00023128"/>
    </source>
</evidence>
<dbReference type="InterPro" id="IPR014001">
    <property type="entry name" value="Helicase_ATP-bd"/>
</dbReference>
<evidence type="ECO:0000256" key="1">
    <source>
        <dbReference type="ARBA" id="ARBA00001936"/>
    </source>
</evidence>
<keyword evidence="15" id="KW-1185">Reference proteome</keyword>
<dbReference type="OrthoDB" id="6692397at2759"/>
<evidence type="ECO:0000313" key="14">
    <source>
        <dbReference type="EMBL" id="KXS09255.1"/>
    </source>
</evidence>
<evidence type="ECO:0000256" key="2">
    <source>
        <dbReference type="ARBA" id="ARBA00001946"/>
    </source>
</evidence>
<keyword evidence="6 14" id="KW-0378">Hydrolase</keyword>
<dbReference type="GO" id="GO:0003724">
    <property type="term" value="F:RNA helicase activity"/>
    <property type="evidence" value="ECO:0007669"/>
    <property type="project" value="UniProtKB-EC"/>
</dbReference>
<dbReference type="CDD" id="cd17913">
    <property type="entry name" value="DEXQc_Suv3"/>
    <property type="match status" value="1"/>
</dbReference>
<comment type="cofactor">
    <cofactor evidence="1">
        <name>Mn(2+)</name>
        <dbReference type="ChEBI" id="CHEBI:29035"/>
    </cofactor>
</comment>
<dbReference type="GO" id="GO:0016787">
    <property type="term" value="F:hydrolase activity"/>
    <property type="evidence" value="ECO:0007669"/>
    <property type="project" value="UniProtKB-KW"/>
</dbReference>
<dbReference type="STRING" id="1344416.A0A138ZYA9"/>
<dbReference type="FunFam" id="3.40.50.300:FF:000269">
    <property type="entry name" value="ATP-dependent RNA helicase SUPV3L1, mitochondrial"/>
    <property type="match status" value="1"/>
</dbReference>
<dbReference type="GO" id="GO:0090616">
    <property type="term" value="P:mitochondrial mRNA 3'-end processing"/>
    <property type="evidence" value="ECO:0007669"/>
    <property type="project" value="EnsemblFungi"/>
</dbReference>
<keyword evidence="8" id="KW-0067">ATP-binding</keyword>
<keyword evidence="7" id="KW-0347">Helicase</keyword>
<dbReference type="PANTHER" id="PTHR12131">
    <property type="entry name" value="ATP-DEPENDENT RNA AND DNA HELICASE"/>
    <property type="match status" value="1"/>
</dbReference>
<dbReference type="EC" id="3.6.4.13" evidence="4"/>
<dbReference type="SUPFAM" id="SSF52540">
    <property type="entry name" value="P-loop containing nucleoside triphosphate hydrolases"/>
    <property type="match status" value="1"/>
</dbReference>
<dbReference type="CDD" id="cd18805">
    <property type="entry name" value="SF2_C_suv3"/>
    <property type="match status" value="1"/>
</dbReference>
<proteinExistence type="predicted"/>
<evidence type="ECO:0000256" key="4">
    <source>
        <dbReference type="ARBA" id="ARBA00012552"/>
    </source>
</evidence>
<dbReference type="PROSITE" id="PS51194">
    <property type="entry name" value="HELICASE_CTER"/>
    <property type="match status" value="1"/>
</dbReference>
<dbReference type="Gene3D" id="1.20.272.40">
    <property type="match status" value="1"/>
</dbReference>
<name>A0A138ZYA9_GONPJ</name>
<feature type="domain" description="Helicase ATP-binding" evidence="12">
    <location>
        <begin position="1"/>
        <end position="113"/>
    </location>
</feature>
<evidence type="ECO:0000259" key="12">
    <source>
        <dbReference type="PROSITE" id="PS51192"/>
    </source>
</evidence>
<evidence type="ECO:0000259" key="13">
    <source>
        <dbReference type="PROSITE" id="PS51194"/>
    </source>
</evidence>
<dbReference type="InterPro" id="IPR055206">
    <property type="entry name" value="DEXQc_SUV3"/>
</dbReference>
<dbReference type="Proteomes" id="UP000070544">
    <property type="component" value="Unassembled WGS sequence"/>
</dbReference>
<evidence type="ECO:0000256" key="3">
    <source>
        <dbReference type="ARBA" id="ARBA00004173"/>
    </source>
</evidence>
<evidence type="ECO:0000256" key="6">
    <source>
        <dbReference type="ARBA" id="ARBA00022801"/>
    </source>
</evidence>
<dbReference type="InterPro" id="IPR044774">
    <property type="entry name" value="Suv3_DEXQc"/>
</dbReference>
<dbReference type="Pfam" id="PF22527">
    <property type="entry name" value="DEXQc_Suv3"/>
    <property type="match status" value="1"/>
</dbReference>
<dbReference type="AlphaFoldDB" id="A0A138ZYA9"/>
<evidence type="ECO:0000256" key="8">
    <source>
        <dbReference type="ARBA" id="ARBA00022840"/>
    </source>
</evidence>
<dbReference type="GO" id="GO:0005524">
    <property type="term" value="F:ATP binding"/>
    <property type="evidence" value="ECO:0007669"/>
    <property type="project" value="UniProtKB-KW"/>
</dbReference>
<reference evidence="14 15" key="1">
    <citation type="journal article" date="2015" name="Genome Biol. Evol.">
        <title>Phylogenomic analyses indicate that early fungi evolved digesting cell walls of algal ancestors of land plants.</title>
        <authorList>
            <person name="Chang Y."/>
            <person name="Wang S."/>
            <person name="Sekimoto S."/>
            <person name="Aerts A.L."/>
            <person name="Choi C."/>
            <person name="Clum A."/>
            <person name="LaButti K.M."/>
            <person name="Lindquist E.A."/>
            <person name="Yee Ngan C."/>
            <person name="Ohm R.A."/>
            <person name="Salamov A.A."/>
            <person name="Grigoriev I.V."/>
            <person name="Spatafora J.W."/>
            <person name="Berbee M.L."/>
        </authorList>
    </citation>
    <scope>NUCLEOTIDE SEQUENCE [LARGE SCALE GENOMIC DNA]</scope>
    <source>
        <strain evidence="14 15">JEL478</strain>
    </source>
</reference>
<dbReference type="Pfam" id="PF00271">
    <property type="entry name" value="Helicase_C"/>
    <property type="match status" value="1"/>
</dbReference>
<dbReference type="FunFam" id="3.40.50.300:FF:000957">
    <property type="entry name" value="ATP-dependent RNA helicase SUV3L, mitochondrial"/>
    <property type="match status" value="1"/>
</dbReference>
<dbReference type="PANTHER" id="PTHR12131:SF1">
    <property type="entry name" value="ATP-DEPENDENT RNA HELICASE SUPV3L1, MITOCHONDRIAL-RELATED"/>
    <property type="match status" value="1"/>
</dbReference>
<evidence type="ECO:0000256" key="7">
    <source>
        <dbReference type="ARBA" id="ARBA00022806"/>
    </source>
</evidence>
<feature type="domain" description="Helicase C-terminal" evidence="13">
    <location>
        <begin position="127"/>
        <end position="313"/>
    </location>
</feature>